<feature type="compositionally biased region" description="Basic and acidic residues" evidence="8">
    <location>
        <begin position="347"/>
        <end position="357"/>
    </location>
</feature>
<dbReference type="Proteomes" id="UP000307169">
    <property type="component" value="Unassembled WGS sequence"/>
</dbReference>
<feature type="compositionally biased region" description="Low complexity" evidence="8">
    <location>
        <begin position="15"/>
        <end position="30"/>
    </location>
</feature>
<dbReference type="Pfam" id="PF14474">
    <property type="entry name" value="RTC4"/>
    <property type="match status" value="1"/>
</dbReference>
<feature type="compositionally biased region" description="Basic and acidic residues" evidence="8">
    <location>
        <begin position="109"/>
        <end position="127"/>
    </location>
</feature>
<feature type="compositionally biased region" description="Basic and acidic residues" evidence="8">
    <location>
        <begin position="58"/>
        <end position="82"/>
    </location>
</feature>
<evidence type="ECO:0000313" key="10">
    <source>
        <dbReference type="EMBL" id="TIB97179.1"/>
    </source>
</evidence>
<dbReference type="GO" id="GO:0005634">
    <property type="term" value="C:nucleus"/>
    <property type="evidence" value="ECO:0007669"/>
    <property type="project" value="UniProtKB-SubCell"/>
</dbReference>
<evidence type="ECO:0000256" key="3">
    <source>
        <dbReference type="ARBA" id="ARBA00004496"/>
    </source>
</evidence>
<comment type="subcellular location">
    <subcellularLocation>
        <location evidence="3">Cytoplasm</location>
    </subcellularLocation>
    <subcellularLocation>
        <location evidence="2">Nucleus</location>
    </subcellularLocation>
</comment>
<protein>
    <recommendedName>
        <fullName evidence="5">Restriction of telomere capping protein 4</fullName>
    </recommendedName>
</protein>
<dbReference type="PANTHER" id="PTHR41391:SF1">
    <property type="entry name" value="RESTRICTION OF TELOMERE CAPPING PROTEIN 4"/>
    <property type="match status" value="1"/>
</dbReference>
<feature type="compositionally biased region" description="Polar residues" evidence="8">
    <location>
        <begin position="87"/>
        <end position="100"/>
    </location>
</feature>
<dbReference type="EMBL" id="SPRH01000051">
    <property type="protein sequence ID" value="TIB97179.1"/>
    <property type="molecule type" value="Genomic_DNA"/>
</dbReference>
<dbReference type="AlphaFoldDB" id="A0A4T0NJC0"/>
<sequence length="665" mass="76509">MNVFAPKAKASRKVNTSAASTTSSKTSNKSLDFNAVKDYRKSETKKKRKQESPPTDSSNDKEELRKPTKRTYDRVKSLKDNIVDITPESSFNASDNNDLTHYNLRMHRQKEQYENKKKEAEERDKPQRNRFNWMLDDIGDDSRKNSSDLNERDIEEPFEYRLSDTGSASPPSMDDAIYNIPSTSKDKGIHRIPSKESGKASSKKDKPQLQMRLGSPMSKYCRNKEKEQHNAKEKAKQKEIAELRERYRENENSKRSAKDKDKETNNNYHTRIHISNSANFDDDDVESREISQQRHQTKQRIESDTDSDGVQVTNPISRKKKSPRQDHKQPERADILGSYIKAQAKGQYDERPPEKAHNSANTEKVTDNIADTIEKPYKGTSIDISDEDSPRKLIDKPKGKPRARPRAIVREPAADQSSLKSYFKPTIKAPTNNLCPVCDQVLPQFKSQHFKAVLKEFLNVAKVSPRSSNAFGMRAHVLAETELCTAHELDTKIIPEGRKKGYPFEHDWNELSDRILKLSKSIRTIVKTKENSKFWQKAKEEYLKRGSKRAKGLDAQFEHFEDEQPGYYGEIGLMVILFNLNLMVSNKSKKKIKITDESVHPLTSNDFMRRILVPEVANLLISQDRAISIEKAEEIRKDSREYGNALFSSDNKDINWRPPILEDSE</sequence>
<evidence type="ECO:0000256" key="7">
    <source>
        <dbReference type="ARBA" id="ARBA00023242"/>
    </source>
</evidence>
<comment type="function">
    <text evidence="1">May be involved in a process influencing telomere capping.</text>
</comment>
<dbReference type="PANTHER" id="PTHR41391">
    <property type="entry name" value="RESTRICTION OF TELOMERE CAPPING PROTEIN 4"/>
    <property type="match status" value="1"/>
</dbReference>
<comment type="similarity">
    <text evidence="4">Belongs to the RTC4 family.</text>
</comment>
<feature type="region of interest" description="Disordered" evidence="8">
    <location>
        <begin position="344"/>
        <end position="363"/>
    </location>
</feature>
<evidence type="ECO:0000256" key="4">
    <source>
        <dbReference type="ARBA" id="ARBA00009461"/>
    </source>
</evidence>
<feature type="compositionally biased region" description="Basic and acidic residues" evidence="8">
    <location>
        <begin position="323"/>
        <end position="334"/>
    </location>
</feature>
<evidence type="ECO:0000256" key="2">
    <source>
        <dbReference type="ARBA" id="ARBA00004123"/>
    </source>
</evidence>
<feature type="compositionally biased region" description="Basic and acidic residues" evidence="8">
    <location>
        <begin position="388"/>
        <end position="398"/>
    </location>
</feature>
<feature type="region of interest" description="Disordered" evidence="8">
    <location>
        <begin position="374"/>
        <end position="404"/>
    </location>
</feature>
<feature type="domain" description="Restriction of telomere capping protein 4 C-terminal" evidence="9">
    <location>
        <begin position="525"/>
        <end position="649"/>
    </location>
</feature>
<feature type="compositionally biased region" description="Basic and acidic residues" evidence="8">
    <location>
        <begin position="140"/>
        <end position="152"/>
    </location>
</feature>
<keyword evidence="7" id="KW-0539">Nucleus</keyword>
<reference evidence="10 11" key="1">
    <citation type="submission" date="2019-03" db="EMBL/GenBank/DDBJ databases">
        <title>Sequencing 25 genomes of Wallemia mellicola.</title>
        <authorList>
            <person name="Gostincar C."/>
        </authorList>
    </citation>
    <scope>NUCLEOTIDE SEQUENCE [LARGE SCALE GENOMIC DNA]</scope>
    <source>
        <strain evidence="10 11">EXF-1262</strain>
    </source>
</reference>
<evidence type="ECO:0000256" key="1">
    <source>
        <dbReference type="ARBA" id="ARBA00002738"/>
    </source>
</evidence>
<organism evidence="10 11">
    <name type="scientific">Wallemia mellicola</name>
    <dbReference type="NCBI Taxonomy" id="1708541"/>
    <lineage>
        <taxon>Eukaryota</taxon>
        <taxon>Fungi</taxon>
        <taxon>Dikarya</taxon>
        <taxon>Basidiomycota</taxon>
        <taxon>Wallemiomycotina</taxon>
        <taxon>Wallemiomycetes</taxon>
        <taxon>Wallemiales</taxon>
        <taxon>Wallemiaceae</taxon>
        <taxon>Wallemia</taxon>
    </lineage>
</organism>
<evidence type="ECO:0000259" key="9">
    <source>
        <dbReference type="SMART" id="SM01312"/>
    </source>
</evidence>
<gene>
    <name evidence="10" type="ORF">E3Q17_03494</name>
</gene>
<proteinExistence type="inferred from homology"/>
<dbReference type="SMART" id="SM01312">
    <property type="entry name" value="RTC4"/>
    <property type="match status" value="1"/>
</dbReference>
<evidence type="ECO:0000313" key="11">
    <source>
        <dbReference type="Proteomes" id="UP000307169"/>
    </source>
</evidence>
<feature type="region of interest" description="Disordered" evidence="8">
    <location>
        <begin position="1"/>
        <end position="337"/>
    </location>
</feature>
<comment type="caution">
    <text evidence="10">The sequence shown here is derived from an EMBL/GenBank/DDBJ whole genome shotgun (WGS) entry which is preliminary data.</text>
</comment>
<dbReference type="InterPro" id="IPR028094">
    <property type="entry name" value="RTC4_C"/>
</dbReference>
<dbReference type="GO" id="GO:0005737">
    <property type="term" value="C:cytoplasm"/>
    <property type="evidence" value="ECO:0007669"/>
    <property type="project" value="UniProtKB-SubCell"/>
</dbReference>
<accession>A0A4T0NJC0</accession>
<feature type="compositionally biased region" description="Polar residues" evidence="8">
    <location>
        <begin position="265"/>
        <end position="279"/>
    </location>
</feature>
<dbReference type="InterPro" id="IPR039024">
    <property type="entry name" value="RTC4"/>
</dbReference>
<feature type="compositionally biased region" description="Basic and acidic residues" evidence="8">
    <location>
        <begin position="184"/>
        <end position="207"/>
    </location>
</feature>
<evidence type="ECO:0000256" key="6">
    <source>
        <dbReference type="ARBA" id="ARBA00022490"/>
    </source>
</evidence>
<evidence type="ECO:0000256" key="8">
    <source>
        <dbReference type="SAM" id="MobiDB-lite"/>
    </source>
</evidence>
<name>A0A4T0NJC0_9BASI</name>
<keyword evidence="6" id="KW-0963">Cytoplasm</keyword>
<evidence type="ECO:0000256" key="5">
    <source>
        <dbReference type="ARBA" id="ARBA00015162"/>
    </source>
</evidence>
<feature type="compositionally biased region" description="Basic and acidic residues" evidence="8">
    <location>
        <begin position="222"/>
        <end position="264"/>
    </location>
</feature>
<feature type="region of interest" description="Disordered" evidence="8">
    <location>
        <begin position="645"/>
        <end position="665"/>
    </location>
</feature>